<dbReference type="Proteomes" id="UP000824120">
    <property type="component" value="Chromosome 3"/>
</dbReference>
<reference evidence="1 2" key="1">
    <citation type="submission" date="2020-09" db="EMBL/GenBank/DDBJ databases">
        <title>De no assembly of potato wild relative species, Solanum commersonii.</title>
        <authorList>
            <person name="Cho K."/>
        </authorList>
    </citation>
    <scope>NUCLEOTIDE SEQUENCE [LARGE SCALE GENOMIC DNA]</scope>
    <source>
        <strain evidence="1">LZ3.2</strain>
        <tissue evidence="1">Leaf</tissue>
    </source>
</reference>
<comment type="caution">
    <text evidence="1">The sequence shown here is derived from an EMBL/GenBank/DDBJ whole genome shotgun (WGS) entry which is preliminary data.</text>
</comment>
<accession>A0A9J5ZQ91</accession>
<organism evidence="1 2">
    <name type="scientific">Solanum commersonii</name>
    <name type="common">Commerson's wild potato</name>
    <name type="synonym">Commerson's nightshade</name>
    <dbReference type="NCBI Taxonomy" id="4109"/>
    <lineage>
        <taxon>Eukaryota</taxon>
        <taxon>Viridiplantae</taxon>
        <taxon>Streptophyta</taxon>
        <taxon>Embryophyta</taxon>
        <taxon>Tracheophyta</taxon>
        <taxon>Spermatophyta</taxon>
        <taxon>Magnoliopsida</taxon>
        <taxon>eudicotyledons</taxon>
        <taxon>Gunneridae</taxon>
        <taxon>Pentapetalae</taxon>
        <taxon>asterids</taxon>
        <taxon>lamiids</taxon>
        <taxon>Solanales</taxon>
        <taxon>Solanaceae</taxon>
        <taxon>Solanoideae</taxon>
        <taxon>Solaneae</taxon>
        <taxon>Solanum</taxon>
    </lineage>
</organism>
<dbReference type="OrthoDB" id="439917at2759"/>
<sequence length="130" mass="14422">MHQVTIINLSPEPFPIDTISLAGTISPRLCIYQITSQNHFPSALYQITNKYLGIITIVGKDLGIITLAGKDLGIITLADKGLDIKSITCLIMVFNNQCTQAISHHMEETPIQVHFHAIKHFINQSIKVDN</sequence>
<gene>
    <name evidence="1" type="ORF">H5410_014193</name>
</gene>
<keyword evidence="2" id="KW-1185">Reference proteome</keyword>
<protein>
    <submittedName>
        <fullName evidence="1">Uncharacterized protein</fullName>
    </submittedName>
</protein>
<dbReference type="AlphaFoldDB" id="A0A9J5ZQ91"/>
<dbReference type="EMBL" id="JACXVP010000003">
    <property type="protein sequence ID" value="KAG5614369.1"/>
    <property type="molecule type" value="Genomic_DNA"/>
</dbReference>
<evidence type="ECO:0000313" key="1">
    <source>
        <dbReference type="EMBL" id="KAG5614369.1"/>
    </source>
</evidence>
<name>A0A9J5ZQ91_SOLCO</name>
<proteinExistence type="predicted"/>
<evidence type="ECO:0000313" key="2">
    <source>
        <dbReference type="Proteomes" id="UP000824120"/>
    </source>
</evidence>